<dbReference type="Proteomes" id="UP000321518">
    <property type="component" value="Unassembled WGS sequence"/>
</dbReference>
<feature type="compositionally biased region" description="Basic and acidic residues" evidence="1">
    <location>
        <begin position="280"/>
        <end position="299"/>
    </location>
</feature>
<gene>
    <name evidence="2" type="ORF">Rt10032_c04g1886</name>
</gene>
<comment type="caution">
    <text evidence="2">The sequence shown here is derived from an EMBL/GenBank/DDBJ whole genome shotgun (WGS) entry which is preliminary data.</text>
</comment>
<feature type="compositionally biased region" description="Low complexity" evidence="1">
    <location>
        <begin position="345"/>
        <end position="361"/>
    </location>
</feature>
<evidence type="ECO:0000313" key="2">
    <source>
        <dbReference type="EMBL" id="GEM07869.1"/>
    </source>
</evidence>
<name>A0A511KBX4_RHOTO</name>
<feature type="region of interest" description="Disordered" evidence="1">
    <location>
        <begin position="339"/>
        <end position="381"/>
    </location>
</feature>
<proteinExistence type="predicted"/>
<dbReference type="OrthoDB" id="2529144at2759"/>
<feature type="compositionally biased region" description="Basic and acidic residues" evidence="1">
    <location>
        <begin position="154"/>
        <end position="163"/>
    </location>
</feature>
<feature type="region of interest" description="Disordered" evidence="1">
    <location>
        <begin position="1"/>
        <end position="20"/>
    </location>
</feature>
<accession>A0A511KBX4</accession>
<organism evidence="2 3">
    <name type="scientific">Rhodotorula toruloides</name>
    <name type="common">Yeast</name>
    <name type="synonym">Rhodosporidium toruloides</name>
    <dbReference type="NCBI Taxonomy" id="5286"/>
    <lineage>
        <taxon>Eukaryota</taxon>
        <taxon>Fungi</taxon>
        <taxon>Dikarya</taxon>
        <taxon>Basidiomycota</taxon>
        <taxon>Pucciniomycotina</taxon>
        <taxon>Microbotryomycetes</taxon>
        <taxon>Sporidiobolales</taxon>
        <taxon>Sporidiobolaceae</taxon>
        <taxon>Rhodotorula</taxon>
    </lineage>
</organism>
<feature type="region of interest" description="Disordered" evidence="1">
    <location>
        <begin position="251"/>
        <end position="309"/>
    </location>
</feature>
<evidence type="ECO:0000256" key="1">
    <source>
        <dbReference type="SAM" id="MobiDB-lite"/>
    </source>
</evidence>
<sequence>MKRAVATPPTPAMGNTPRRSHFHPLAYLSSRRGIVVLAVALFGTYELFSLPGARAPSAFVPQTIKDNWGWRAADERWDANQAIEVNRISPKKEATAQKEGGPLGTAEEVKQEKEVTWFVADEKKANAAPANPHGSSRTDHADDELGLSGLSSSTKEKLRDQAKAPKQVRPFGKAPANENGDKTSSHDAHKGSKSGAAVDVSSGSKVQDKTADDFDDENAGSALFSPDEMALADAPNMAAVEDAAARAPMAALPAKSSEAMDETSTGSQSGGAAAPVVARVDSHAAARVKDADTRDEPAKEAPAAAADDKKKPLAGIVGALSKPKKIGTGGRVVQPADVEAGQKPAQRVGAGAKAGAVVQQEAGRRVGTGARPGAKGMAAKR</sequence>
<feature type="region of interest" description="Disordered" evidence="1">
    <location>
        <begin position="123"/>
        <end position="221"/>
    </location>
</feature>
<dbReference type="EMBL" id="BJWK01000004">
    <property type="protein sequence ID" value="GEM07869.1"/>
    <property type="molecule type" value="Genomic_DNA"/>
</dbReference>
<feature type="compositionally biased region" description="Basic and acidic residues" evidence="1">
    <location>
        <begin position="179"/>
        <end position="190"/>
    </location>
</feature>
<protein>
    <submittedName>
        <fullName evidence="2">Branchpoint-bridging protein</fullName>
    </submittedName>
</protein>
<dbReference type="AlphaFoldDB" id="A0A511KBX4"/>
<reference evidence="2 3" key="1">
    <citation type="submission" date="2019-07" db="EMBL/GenBank/DDBJ databases">
        <title>Rhodotorula toruloides NBRC10032 genome sequencing.</title>
        <authorList>
            <person name="Shida Y."/>
            <person name="Takaku H."/>
            <person name="Ogasawara W."/>
            <person name="Mori K."/>
        </authorList>
    </citation>
    <scope>NUCLEOTIDE SEQUENCE [LARGE SCALE GENOMIC DNA]</scope>
    <source>
        <strain evidence="2 3">NBRC10032</strain>
    </source>
</reference>
<evidence type="ECO:0000313" key="3">
    <source>
        <dbReference type="Proteomes" id="UP000321518"/>
    </source>
</evidence>